<evidence type="ECO:0000313" key="1">
    <source>
        <dbReference type="EMBL" id="CAD8147874.1"/>
    </source>
</evidence>
<name>A0A8S1T9J6_9CILI</name>
<dbReference type="AlphaFoldDB" id="A0A8S1T9J6"/>
<dbReference type="Proteomes" id="UP000689195">
    <property type="component" value="Unassembled WGS sequence"/>
</dbReference>
<organism evidence="1 2">
    <name type="scientific">Paramecium pentaurelia</name>
    <dbReference type="NCBI Taxonomy" id="43138"/>
    <lineage>
        <taxon>Eukaryota</taxon>
        <taxon>Sar</taxon>
        <taxon>Alveolata</taxon>
        <taxon>Ciliophora</taxon>
        <taxon>Intramacronucleata</taxon>
        <taxon>Oligohymenophorea</taxon>
        <taxon>Peniculida</taxon>
        <taxon>Parameciidae</taxon>
        <taxon>Paramecium</taxon>
    </lineage>
</organism>
<proteinExistence type="predicted"/>
<comment type="caution">
    <text evidence="1">The sequence shown here is derived from an EMBL/GenBank/DDBJ whole genome shotgun (WGS) entry which is preliminary data.</text>
</comment>
<evidence type="ECO:0000313" key="2">
    <source>
        <dbReference type="Proteomes" id="UP000689195"/>
    </source>
</evidence>
<accession>A0A8S1T9J6</accession>
<dbReference type="EMBL" id="CAJJDO010000017">
    <property type="protein sequence ID" value="CAD8147874.1"/>
    <property type="molecule type" value="Genomic_DNA"/>
</dbReference>
<sequence length="49" mass="5807">MSDILLKIIKLSDKVQLQLKAHLKYGEKGVHPLQQQEYQKLQTLLKYQQ</sequence>
<protein>
    <submittedName>
        <fullName evidence="1">Uncharacterized protein</fullName>
    </submittedName>
</protein>
<reference evidence="1" key="1">
    <citation type="submission" date="2021-01" db="EMBL/GenBank/DDBJ databases">
        <authorList>
            <consortium name="Genoscope - CEA"/>
            <person name="William W."/>
        </authorList>
    </citation>
    <scope>NUCLEOTIDE SEQUENCE</scope>
</reference>
<gene>
    <name evidence="1" type="ORF">PPENT_87.1.T0170185</name>
</gene>
<keyword evidence="2" id="KW-1185">Reference proteome</keyword>